<evidence type="ECO:0000259" key="5">
    <source>
        <dbReference type="Pfam" id="PF00052"/>
    </source>
</evidence>
<keyword evidence="1" id="KW-0732">Signal</keyword>
<dbReference type="InterPro" id="IPR000034">
    <property type="entry name" value="Laminin_IV"/>
</dbReference>
<dbReference type="AlphaFoldDB" id="A0A3S5B6S7"/>
<protein>
    <recommendedName>
        <fullName evidence="5">Laminin IV type A domain-containing protein</fullName>
    </recommendedName>
</protein>
<dbReference type="OrthoDB" id="6284657at2759"/>
<keyword evidence="7" id="KW-1185">Reference proteome</keyword>
<reference evidence="6" key="1">
    <citation type="submission" date="2018-11" db="EMBL/GenBank/DDBJ databases">
        <authorList>
            <consortium name="Pathogen Informatics"/>
        </authorList>
    </citation>
    <scope>NUCLEOTIDE SEQUENCE</scope>
</reference>
<sequence>MHFFHLLHFTADLQGNGVSIFWCPPINRVILYADSDGFQNEIAVRLSERDTWSTDADCRGVGGNADDSLMTSVVPSSTKPYASNGAREEEDNSSFAEGMIKAGPSRVSRKQLMQVLGNVSRVGVRLRLLQGQDSLQLTNLELEHAVATQDQRDWVGEVEQCICPTGYEGLSCEVGSW</sequence>
<dbReference type="Pfam" id="PF00052">
    <property type="entry name" value="Laminin_B"/>
    <property type="match status" value="1"/>
</dbReference>
<organism evidence="6 7">
    <name type="scientific">Protopolystoma xenopodis</name>
    <dbReference type="NCBI Taxonomy" id="117903"/>
    <lineage>
        <taxon>Eukaryota</taxon>
        <taxon>Metazoa</taxon>
        <taxon>Spiralia</taxon>
        <taxon>Lophotrochozoa</taxon>
        <taxon>Platyhelminthes</taxon>
        <taxon>Monogenea</taxon>
        <taxon>Polyopisthocotylea</taxon>
        <taxon>Polystomatidea</taxon>
        <taxon>Polystomatidae</taxon>
        <taxon>Protopolystoma</taxon>
    </lineage>
</organism>
<comment type="caution">
    <text evidence="6">The sequence shown here is derived from an EMBL/GenBank/DDBJ whole genome shotgun (WGS) entry which is preliminary data.</text>
</comment>
<evidence type="ECO:0000313" key="7">
    <source>
        <dbReference type="Proteomes" id="UP000784294"/>
    </source>
</evidence>
<evidence type="ECO:0000256" key="2">
    <source>
        <dbReference type="ARBA" id="ARBA00022737"/>
    </source>
</evidence>
<keyword evidence="3" id="KW-1015">Disulfide bond</keyword>
<evidence type="ECO:0000256" key="1">
    <source>
        <dbReference type="ARBA" id="ARBA00022729"/>
    </source>
</evidence>
<accession>A0A3S5B6S7</accession>
<evidence type="ECO:0000256" key="3">
    <source>
        <dbReference type="ARBA" id="ARBA00023157"/>
    </source>
</evidence>
<keyword evidence="4" id="KW-0325">Glycoprotein</keyword>
<feature type="domain" description="Laminin IV type A" evidence="5">
    <location>
        <begin position="74"/>
        <end position="152"/>
    </location>
</feature>
<gene>
    <name evidence="6" type="ORF">PXEA_LOCUS8151</name>
</gene>
<evidence type="ECO:0000313" key="6">
    <source>
        <dbReference type="EMBL" id="VEL14711.1"/>
    </source>
</evidence>
<keyword evidence="2" id="KW-0677">Repeat</keyword>
<proteinExistence type="predicted"/>
<dbReference type="Proteomes" id="UP000784294">
    <property type="component" value="Unassembled WGS sequence"/>
</dbReference>
<evidence type="ECO:0000256" key="4">
    <source>
        <dbReference type="ARBA" id="ARBA00023180"/>
    </source>
</evidence>
<name>A0A3S5B6S7_9PLAT</name>
<dbReference type="EMBL" id="CAAALY010022075">
    <property type="protein sequence ID" value="VEL14711.1"/>
    <property type="molecule type" value="Genomic_DNA"/>
</dbReference>